<keyword evidence="2" id="KW-0539">Nucleus</keyword>
<feature type="compositionally biased region" description="Basic and acidic residues" evidence="3">
    <location>
        <begin position="125"/>
        <end position="140"/>
    </location>
</feature>
<protein>
    <submittedName>
        <fullName evidence="4">Uncharacterized protein</fullName>
    </submittedName>
</protein>
<dbReference type="Proteomes" id="UP001141253">
    <property type="component" value="Chromosome 8"/>
</dbReference>
<proteinExistence type="predicted"/>
<dbReference type="InterPro" id="IPR024097">
    <property type="entry name" value="bHLH_ZIP_TF"/>
</dbReference>
<evidence type="ECO:0000313" key="5">
    <source>
        <dbReference type="Proteomes" id="UP001141253"/>
    </source>
</evidence>
<comment type="subcellular location">
    <subcellularLocation>
        <location evidence="1">Nucleus</location>
    </subcellularLocation>
</comment>
<evidence type="ECO:0000313" key="4">
    <source>
        <dbReference type="EMBL" id="KAJ6322131.1"/>
    </source>
</evidence>
<evidence type="ECO:0000256" key="3">
    <source>
        <dbReference type="SAM" id="MobiDB-lite"/>
    </source>
</evidence>
<evidence type="ECO:0000256" key="2">
    <source>
        <dbReference type="ARBA" id="ARBA00023242"/>
    </source>
</evidence>
<reference evidence="4" key="2">
    <citation type="journal article" date="2023" name="Int. J. Mol. Sci.">
        <title>De Novo Assembly and Annotation of 11 Diverse Shrub Willow (Salix) Genomes Reveals Novel Gene Organization in Sex-Linked Regions.</title>
        <authorList>
            <person name="Hyden B."/>
            <person name="Feng K."/>
            <person name="Yates T.B."/>
            <person name="Jawdy S."/>
            <person name="Cereghino C."/>
            <person name="Smart L.B."/>
            <person name="Muchero W."/>
        </authorList>
    </citation>
    <scope>NUCLEOTIDE SEQUENCE</scope>
    <source>
        <tissue evidence="4">Shoot tip</tissue>
    </source>
</reference>
<dbReference type="PANTHER" id="PTHR12565:SF458">
    <property type="entry name" value="TRANSCRIPTION FACTOR BHLH49"/>
    <property type="match status" value="1"/>
</dbReference>
<gene>
    <name evidence="4" type="ORF">OIU77_012084</name>
</gene>
<organism evidence="4 5">
    <name type="scientific">Salix suchowensis</name>
    <dbReference type="NCBI Taxonomy" id="1278906"/>
    <lineage>
        <taxon>Eukaryota</taxon>
        <taxon>Viridiplantae</taxon>
        <taxon>Streptophyta</taxon>
        <taxon>Embryophyta</taxon>
        <taxon>Tracheophyta</taxon>
        <taxon>Spermatophyta</taxon>
        <taxon>Magnoliopsida</taxon>
        <taxon>eudicotyledons</taxon>
        <taxon>Gunneridae</taxon>
        <taxon>Pentapetalae</taxon>
        <taxon>rosids</taxon>
        <taxon>fabids</taxon>
        <taxon>Malpighiales</taxon>
        <taxon>Salicaceae</taxon>
        <taxon>Saliceae</taxon>
        <taxon>Salix</taxon>
    </lineage>
</organism>
<feature type="region of interest" description="Disordered" evidence="3">
    <location>
        <begin position="114"/>
        <end position="271"/>
    </location>
</feature>
<sequence>MGWNPPNSMLKGGFFLPNASGMLPQSLSQFPADSAFIERAARFSCFNGESFNDMVNPFGAPESMGLFSRGGGMMQGTGENFMGSGMKSVSGGQAPKNFMKAVEASKDVSMSVNHMATNKGSPLKNETKSDSLARSRDEVKQGMVGSGNASDEAEFSGGGGQEEPSMLEGNCRELSAKILDSKKRKRNGQDVEFDQAKGTPQSAEPAKGSPETQPMGDQKPNSTTSKDPGKQGKQGSLGSDQPNEEYIHVRARRGQATNSHSLGEGRRSVKG</sequence>
<comment type="caution">
    <text evidence="4">The sequence shown here is derived from an EMBL/GenBank/DDBJ whole genome shotgun (WGS) entry which is preliminary data.</text>
</comment>
<keyword evidence="5" id="KW-1185">Reference proteome</keyword>
<reference evidence="4" key="1">
    <citation type="submission" date="2022-10" db="EMBL/GenBank/DDBJ databases">
        <authorList>
            <person name="Hyden B.L."/>
            <person name="Feng K."/>
            <person name="Yates T."/>
            <person name="Jawdy S."/>
            <person name="Smart L.B."/>
            <person name="Muchero W."/>
        </authorList>
    </citation>
    <scope>NUCLEOTIDE SEQUENCE</scope>
    <source>
        <tissue evidence="4">Shoot tip</tissue>
    </source>
</reference>
<feature type="compositionally biased region" description="Basic and acidic residues" evidence="3">
    <location>
        <begin position="170"/>
        <end position="181"/>
    </location>
</feature>
<evidence type="ECO:0000256" key="1">
    <source>
        <dbReference type="ARBA" id="ARBA00004123"/>
    </source>
</evidence>
<accession>A0ABQ9A2E7</accession>
<name>A0ABQ9A2E7_9ROSI</name>
<dbReference type="EMBL" id="JAPFFI010000023">
    <property type="protein sequence ID" value="KAJ6322131.1"/>
    <property type="molecule type" value="Genomic_DNA"/>
</dbReference>
<dbReference type="PANTHER" id="PTHR12565">
    <property type="entry name" value="STEROL REGULATORY ELEMENT-BINDING PROTEIN"/>
    <property type="match status" value="1"/>
</dbReference>